<name>A0AAU8GQR2_9CAUD</name>
<evidence type="ECO:0000313" key="1">
    <source>
        <dbReference type="EMBL" id="XCH44266.1"/>
    </source>
</evidence>
<proteinExistence type="predicted"/>
<sequence length="151" mass="16748">MIRKKHLKAMLADERALNDSLQAENASVTQLYYETKQDLSIAEQEHLRVLDIARDLEAANRTLASKATAYAAANASLRAQLETARRSFGEAFVKGNLSPTGPSRPNRKKLTDAEVRDIRDAYYGGAKQKDLAEKFGVNPATISRTVRGVYH</sequence>
<protein>
    <submittedName>
        <fullName evidence="1">Helix-turn-helix DNA binding protein</fullName>
    </submittedName>
</protein>
<organism evidence="1">
    <name type="scientific">Mycobacterium phage BabyBack</name>
    <dbReference type="NCBI Taxonomy" id="3158877"/>
    <lineage>
        <taxon>Viruses</taxon>
        <taxon>Duplodnaviria</taxon>
        <taxon>Heunggongvirae</taxon>
        <taxon>Uroviricota</taxon>
        <taxon>Caudoviricetes</taxon>
    </lineage>
</organism>
<reference evidence="1" key="1">
    <citation type="submission" date="2024-05" db="EMBL/GenBank/DDBJ databases">
        <authorList>
            <person name="Angeles D.G."/>
            <person name="Arvik A.J."/>
            <person name="Ashton K.E."/>
            <person name="Baker A.G."/>
            <person name="Benitez E."/>
            <person name="Boateng E.S."/>
            <person name="Bopp L.A."/>
            <person name="Canales M.Y."/>
            <person name="Cho C.S."/>
            <person name="Denby A.C."/>
            <person name="Ferrell L.E."/>
            <person name="Gates K.A."/>
            <person name="Goitom S."/>
            <person name="Griffith A.H."/>
            <person name="Hassan A.M."/>
            <person name="James S.C."/>
            <person name="Javed S.A."/>
            <person name="Jordan A.B."/>
            <person name="Kershner D.C."/>
            <person name="Kudva A.P."/>
            <person name="Liu S."/>
            <person name="Loosemore S.B."/>
            <person name="Lyle H.E."/>
            <person name="Mahmud R."/>
            <person name="Martey A."/>
            <person name="Martin B.S."/>
            <person name="Martin C.E."/>
            <person name="Martin G.J."/>
            <person name="McClellan E."/>
            <person name="Paladino M.R."/>
            <person name="Papa A.R."/>
            <person name="Perez K."/>
            <person name="Rhodes B.E."/>
            <person name="Riddervold E.J."/>
            <person name="Roudabush H."/>
            <person name="Ruiz I.A."/>
            <person name="Russell E.L."/>
            <person name="Sams C.E."/>
            <person name="Shin S."/>
            <person name="Smith G.L."/>
            <person name="Snowman J.L."/>
            <person name="Timberlake T."/>
            <person name="Tucker Z.R."/>
            <person name="Vashistha N."/>
            <person name="Voshell S.M."/>
            <person name="Vuppala S."/>
            <person name="Wallace A.L."/>
            <person name="Ko C."/>
            <person name="Russell D.A."/>
            <person name="Jacobs-Sera D."/>
            <person name="Hatfull G.F."/>
        </authorList>
    </citation>
    <scope>NUCLEOTIDE SEQUENCE</scope>
</reference>
<dbReference type="EMBL" id="PP758916">
    <property type="protein sequence ID" value="XCH44266.1"/>
    <property type="molecule type" value="Genomic_DNA"/>
</dbReference>
<gene>
    <name evidence="1" type="primary">46</name>
    <name evidence="1" type="ORF">SEA_BABYBACK_46</name>
</gene>
<dbReference type="Gene3D" id="1.10.10.60">
    <property type="entry name" value="Homeodomain-like"/>
    <property type="match status" value="1"/>
</dbReference>
<accession>A0AAU8GQR2</accession>